<evidence type="ECO:0000256" key="4">
    <source>
        <dbReference type="ARBA" id="ARBA00022884"/>
    </source>
</evidence>
<dbReference type="GO" id="GO:0003723">
    <property type="term" value="F:RNA binding"/>
    <property type="evidence" value="ECO:0007669"/>
    <property type="project" value="UniProtKB-UniRule"/>
</dbReference>
<dbReference type="OrthoDB" id="10050565at2759"/>
<keyword evidence="3" id="KW-0597">Phosphoprotein</keyword>
<protein>
    <submittedName>
        <fullName evidence="10">(pine wood nematode) hypothetical protein</fullName>
    </submittedName>
</protein>
<dbReference type="Gene3D" id="2.40.290.10">
    <property type="match status" value="1"/>
</dbReference>
<dbReference type="SMR" id="A0A1I7S2W8"/>
<dbReference type="InterPro" id="IPR016194">
    <property type="entry name" value="SPOC-like_C_dom_sf"/>
</dbReference>
<keyword evidence="13" id="KW-1185">Reference proteome</keyword>
<feature type="compositionally biased region" description="Basic and acidic residues" evidence="7">
    <location>
        <begin position="32"/>
        <end position="45"/>
    </location>
</feature>
<evidence type="ECO:0000313" key="13">
    <source>
        <dbReference type="Proteomes" id="UP000659654"/>
    </source>
</evidence>
<evidence type="ECO:0000259" key="9">
    <source>
        <dbReference type="PROSITE" id="PS50917"/>
    </source>
</evidence>
<organism evidence="12 14">
    <name type="scientific">Bursaphelenchus xylophilus</name>
    <name type="common">Pinewood nematode worm</name>
    <name type="synonym">Aphelenchoides xylophilus</name>
    <dbReference type="NCBI Taxonomy" id="6326"/>
    <lineage>
        <taxon>Eukaryota</taxon>
        <taxon>Metazoa</taxon>
        <taxon>Ecdysozoa</taxon>
        <taxon>Nematoda</taxon>
        <taxon>Chromadorea</taxon>
        <taxon>Rhabditida</taxon>
        <taxon>Tylenchina</taxon>
        <taxon>Tylenchomorpha</taxon>
        <taxon>Aphelenchoidea</taxon>
        <taxon>Aphelenchoididae</taxon>
        <taxon>Bursaphelenchus</taxon>
    </lineage>
</organism>
<evidence type="ECO:0000256" key="7">
    <source>
        <dbReference type="SAM" id="MobiDB-lite"/>
    </source>
</evidence>
<dbReference type="SMART" id="SM00360">
    <property type="entry name" value="RRM"/>
    <property type="match status" value="2"/>
</dbReference>
<feature type="domain" description="SPOC" evidence="9">
    <location>
        <begin position="408"/>
        <end position="509"/>
    </location>
</feature>
<dbReference type="Proteomes" id="UP000095284">
    <property type="component" value="Unplaced"/>
</dbReference>
<feature type="compositionally biased region" description="Basic and acidic residues" evidence="7">
    <location>
        <begin position="362"/>
        <end position="385"/>
    </location>
</feature>
<keyword evidence="4 6" id="KW-0694">RNA-binding</keyword>
<evidence type="ECO:0000256" key="6">
    <source>
        <dbReference type="PROSITE-ProRule" id="PRU00176"/>
    </source>
</evidence>
<dbReference type="Gene3D" id="3.30.70.330">
    <property type="match status" value="2"/>
</dbReference>
<evidence type="ECO:0000313" key="11">
    <source>
        <dbReference type="EMBL" id="CAG9116011.1"/>
    </source>
</evidence>
<dbReference type="eggNOG" id="KOG0112">
    <property type="taxonomic scope" value="Eukaryota"/>
</dbReference>
<evidence type="ECO:0000256" key="2">
    <source>
        <dbReference type="ARBA" id="ARBA00005387"/>
    </source>
</evidence>
<proteinExistence type="inferred from homology"/>
<dbReference type="EMBL" id="CAJFDI010000004">
    <property type="protein sequence ID" value="CAD5226610.1"/>
    <property type="molecule type" value="Genomic_DNA"/>
</dbReference>
<feature type="domain" description="RRM" evidence="8">
    <location>
        <begin position="202"/>
        <end position="280"/>
    </location>
</feature>
<evidence type="ECO:0000256" key="3">
    <source>
        <dbReference type="ARBA" id="ARBA00022553"/>
    </source>
</evidence>
<dbReference type="InterPro" id="IPR010912">
    <property type="entry name" value="SPOC_met"/>
</dbReference>
<comment type="similarity">
    <text evidence="2">Belongs to the RRM Spen family.</text>
</comment>
<feature type="compositionally biased region" description="Basic residues" evidence="7">
    <location>
        <begin position="386"/>
        <end position="396"/>
    </location>
</feature>
<evidence type="ECO:0000313" key="10">
    <source>
        <dbReference type="EMBL" id="CAD5226610.1"/>
    </source>
</evidence>
<evidence type="ECO:0000313" key="12">
    <source>
        <dbReference type="Proteomes" id="UP000095284"/>
    </source>
</evidence>
<reference evidence="14" key="1">
    <citation type="submission" date="2016-11" db="UniProtKB">
        <authorList>
            <consortium name="WormBaseParasite"/>
        </authorList>
    </citation>
    <scope>IDENTIFICATION</scope>
</reference>
<dbReference type="Proteomes" id="UP000659654">
    <property type="component" value="Unassembled WGS sequence"/>
</dbReference>
<dbReference type="GO" id="GO:0005634">
    <property type="term" value="C:nucleus"/>
    <property type="evidence" value="ECO:0007669"/>
    <property type="project" value="UniProtKB-SubCell"/>
</dbReference>
<dbReference type="InterPro" id="IPR035979">
    <property type="entry name" value="RBD_domain_sf"/>
</dbReference>
<feature type="region of interest" description="Disordered" evidence="7">
    <location>
        <begin position="1"/>
        <end position="46"/>
    </location>
</feature>
<evidence type="ECO:0000256" key="5">
    <source>
        <dbReference type="ARBA" id="ARBA00023242"/>
    </source>
</evidence>
<evidence type="ECO:0000259" key="8">
    <source>
        <dbReference type="PROSITE" id="PS50102"/>
    </source>
</evidence>
<evidence type="ECO:0000313" key="14">
    <source>
        <dbReference type="WBParaSite" id="BXY_0734800.1"/>
    </source>
</evidence>
<dbReference type="InterPro" id="IPR000504">
    <property type="entry name" value="RRM_dom"/>
</dbReference>
<gene>
    <name evidence="10" type="ORF">BXYJ_LOCUS9155</name>
</gene>
<feature type="region of interest" description="Disordered" evidence="7">
    <location>
        <begin position="362"/>
        <end position="409"/>
    </location>
</feature>
<dbReference type="InterPro" id="IPR012921">
    <property type="entry name" value="SPOC_C"/>
</dbReference>
<feature type="region of interest" description="Disordered" evidence="7">
    <location>
        <begin position="168"/>
        <end position="194"/>
    </location>
</feature>
<dbReference type="InterPro" id="IPR012677">
    <property type="entry name" value="Nucleotide-bd_a/b_plait_sf"/>
</dbReference>
<dbReference type="PROSITE" id="PS50102">
    <property type="entry name" value="RRM"/>
    <property type="match status" value="2"/>
</dbReference>
<dbReference type="PANTHER" id="PTHR23189">
    <property type="entry name" value="RNA RECOGNITION MOTIF-CONTAINING"/>
    <property type="match status" value="1"/>
</dbReference>
<dbReference type="Proteomes" id="UP000582659">
    <property type="component" value="Unassembled WGS sequence"/>
</dbReference>
<dbReference type="Pfam" id="PF07744">
    <property type="entry name" value="SPOC"/>
    <property type="match status" value="1"/>
</dbReference>
<comment type="subcellular location">
    <subcellularLocation>
        <location evidence="1">Nucleus</location>
    </subcellularLocation>
</comment>
<keyword evidence="5" id="KW-0539">Nucleus</keyword>
<feature type="domain" description="RRM" evidence="8">
    <location>
        <begin position="284"/>
        <end position="357"/>
    </location>
</feature>
<dbReference type="SUPFAM" id="SSF54928">
    <property type="entry name" value="RNA-binding domain, RBD"/>
    <property type="match status" value="1"/>
</dbReference>
<dbReference type="AlphaFoldDB" id="A0A1I7S2W8"/>
<name>A0A1I7S2W8_BURXY</name>
<dbReference type="PROSITE" id="PS50917">
    <property type="entry name" value="SPOC"/>
    <property type="match status" value="1"/>
</dbReference>
<dbReference type="SUPFAM" id="SSF100939">
    <property type="entry name" value="SPOC domain-like"/>
    <property type="match status" value="1"/>
</dbReference>
<accession>A0A1I7S2W8</accession>
<reference evidence="11" key="2">
    <citation type="submission" date="2020-08" db="EMBL/GenBank/DDBJ databases">
        <authorList>
            <person name="Kikuchi T."/>
        </authorList>
    </citation>
    <scope>NUCLEOTIDE SEQUENCE</scope>
    <source>
        <strain evidence="10">Ka4C1</strain>
    </source>
</reference>
<sequence>MSSRSSSSDEDAGVISDHSEGEIRSRSSSPETKPERKSRERERAPIDSSSCLSKYYRERFGSHSPEDYLNLRFSKMNPKLSKEEIKHILDDELQKLAPFEVKVVRDPETDDRLAYVNFRRNNCAKTVRRALIPKLQDRLGENVLIDPAGVLRDQEGKFIPDRFNRAQMSDGHGDNRHNHHNNHQNNNKSFSNLNQDPNLATRTLFVGNLPGDIRHHELVKSFGHFGSVEDIDIKVVSDGSAAYAFIVFHSLDAAIEALESQHNRALRNGSTRCQIGYGKSQVSPKLWVGRLGAWASKDMLIKEFDRYGVVESVDFKPGDHHAYVRFSDSNSARDACLALKNYPLDGRHKIVVDYAKERVGQKKFDRNDRQDSRKRVSTRSPDDFKKKRKEKSKSRTKSPSPFPTIGSYEELNEKHPSTWKGFFCLKKTEYNIKLHRVSGKENMVQDLMRNEEGGAIKLKVEQRLPRETVFLDKLKDMERDSLVFMVGAEVSMSFTPFIQYMNEKNASGI</sequence>
<evidence type="ECO:0000256" key="1">
    <source>
        <dbReference type="ARBA" id="ARBA00004123"/>
    </source>
</evidence>
<dbReference type="EMBL" id="CAJFCV020000004">
    <property type="protein sequence ID" value="CAG9116011.1"/>
    <property type="molecule type" value="Genomic_DNA"/>
</dbReference>
<dbReference type="Pfam" id="PF00076">
    <property type="entry name" value="RRM_1"/>
    <property type="match status" value="2"/>
</dbReference>
<dbReference type="WBParaSite" id="BXY_0734800.1">
    <property type="protein sequence ID" value="BXY_0734800.1"/>
    <property type="gene ID" value="BXY_0734800"/>
</dbReference>